<feature type="transmembrane region" description="Helical" evidence="1">
    <location>
        <begin position="371"/>
        <end position="391"/>
    </location>
</feature>
<feature type="transmembrane region" description="Helical" evidence="1">
    <location>
        <begin position="532"/>
        <end position="558"/>
    </location>
</feature>
<dbReference type="EMBL" id="JANGSQ010000093">
    <property type="protein sequence ID" value="MCW4590024.1"/>
    <property type="molecule type" value="Genomic_DNA"/>
</dbReference>
<comment type="caution">
    <text evidence="2">The sequence shown here is derived from an EMBL/GenBank/DDBJ whole genome shotgun (WGS) entry which is preliminary data.</text>
</comment>
<keyword evidence="3" id="KW-1185">Reference proteome</keyword>
<keyword evidence="1" id="KW-0812">Transmembrane</keyword>
<reference evidence="2 3" key="1">
    <citation type="submission" date="2022-07" db="EMBL/GenBank/DDBJ databases">
        <title>Genome stability of Gluconacetobacter entanii AV429.</title>
        <authorList>
            <person name="Trcek J."/>
            <person name="Cepec E."/>
        </authorList>
    </citation>
    <scope>NUCLEOTIDE SEQUENCE [LARGE SCALE GENOMIC DNA]</scope>
    <source>
        <strain evidence="2 3">AV429_2022</strain>
    </source>
</reference>
<feature type="transmembrane region" description="Helical" evidence="1">
    <location>
        <begin position="397"/>
        <end position="416"/>
    </location>
</feature>
<name>A0ABT3K3N1_9PROT</name>
<proteinExistence type="predicted"/>
<evidence type="ECO:0000313" key="3">
    <source>
        <dbReference type="Proteomes" id="UP001526337"/>
    </source>
</evidence>
<evidence type="ECO:0000256" key="1">
    <source>
        <dbReference type="SAM" id="Phobius"/>
    </source>
</evidence>
<keyword evidence="1" id="KW-0472">Membrane</keyword>
<dbReference type="RefSeq" id="WP_171791100.1">
    <property type="nucleotide sequence ID" value="NZ_JABJWD010000069.1"/>
</dbReference>
<sequence length="672" mass="74851">MGSAFSAETIKNTDLPILVGVAGHIDIASSAEDTIRQQVAHTLDMLLKKYKTHLRIVCGMALGADRLVVQLALERSIPVIALLPMARDKFRLTLKDQFAQDNFDKFLSQPGIEEIIELPQVTLPPRTDSKGITAAPDDTKAREDAEDILQYEQMGIVLCRLCHIIIALWNGKDTDPTSKRVNHTRKTRGGTAHIVSMRLYGEYADTPVSTFTGSELFSERLPRLELARSGPVLHIVTPRESAPSCDLPLEHAIWYAAEATSYGVPDPREFDLRTAQGAEKLRAVLPKDLDKIVEVSDTLRKTWAQDIGRCEQSISYLSVPASKDVPDSLLNQIKLLYAGADVFSLRCQGKLLGGWAPGLPLSKLWSWPYPLGALFVFAITLPIASACFEIYCEYGKNLFWLLGYITTLGLSGAFYARVVKNSNWQDNYQDYRALAEALRVQIYWATSGVSLGVSDNYLRYQEKTLGWIRQALRGPALYGVGAALLVQRRRQDTGIQMVDAACVTKEPLYQWITSQSAYFEKTEKTYQRALQWVNIMAVGALAGSVCVAVSLLVVQILYGGQLPETDPEWLREAPTVLIGFLPALAAYFFFFKEARAYDDTRDSCEQGLALFNTALQQAEHLKDNLPATAEDQKIWWQDWNDLATALGKEALAENGTWIQAHRAHPIKFQLGG</sequence>
<protein>
    <submittedName>
        <fullName evidence="2">DUF4231 domain-containing protein</fullName>
    </submittedName>
</protein>
<gene>
    <name evidence="2" type="ORF">NO263_05450</name>
</gene>
<dbReference type="Proteomes" id="UP001526337">
    <property type="component" value="Unassembled WGS sequence"/>
</dbReference>
<feature type="transmembrane region" description="Helical" evidence="1">
    <location>
        <begin position="573"/>
        <end position="591"/>
    </location>
</feature>
<accession>A0ABT3K3N1</accession>
<evidence type="ECO:0000313" key="2">
    <source>
        <dbReference type="EMBL" id="MCW4590024.1"/>
    </source>
</evidence>
<dbReference type="Gene3D" id="3.40.50.450">
    <property type="match status" value="1"/>
</dbReference>
<keyword evidence="1" id="KW-1133">Transmembrane helix</keyword>
<organism evidence="2 3">
    <name type="scientific">Gluconacetobacter entanii</name>
    <dbReference type="NCBI Taxonomy" id="108528"/>
    <lineage>
        <taxon>Bacteria</taxon>
        <taxon>Pseudomonadati</taxon>
        <taxon>Pseudomonadota</taxon>
        <taxon>Alphaproteobacteria</taxon>
        <taxon>Acetobacterales</taxon>
        <taxon>Acetobacteraceae</taxon>
        <taxon>Gluconacetobacter</taxon>
    </lineage>
</organism>